<dbReference type="CDD" id="cd00096">
    <property type="entry name" value="Ig"/>
    <property type="match status" value="1"/>
</dbReference>
<dbReference type="Gene3D" id="2.60.120.290">
    <property type="entry name" value="Spermadhesin, CUB domain"/>
    <property type="match status" value="1"/>
</dbReference>
<evidence type="ECO:0000259" key="5">
    <source>
        <dbReference type="PROSITE" id="PS01180"/>
    </source>
</evidence>
<dbReference type="SUPFAM" id="SSF48726">
    <property type="entry name" value="Immunoglobulin"/>
    <property type="match status" value="1"/>
</dbReference>
<evidence type="ECO:0000313" key="8">
    <source>
        <dbReference type="Proteomes" id="UP001159405"/>
    </source>
</evidence>
<dbReference type="InterPro" id="IPR013783">
    <property type="entry name" value="Ig-like_fold"/>
</dbReference>
<dbReference type="PROSITE" id="PS01180">
    <property type="entry name" value="CUB"/>
    <property type="match status" value="1"/>
</dbReference>
<evidence type="ECO:0008006" key="9">
    <source>
        <dbReference type="Google" id="ProtNLM"/>
    </source>
</evidence>
<keyword evidence="1" id="KW-0677">Repeat</keyword>
<feature type="signal peptide" evidence="4">
    <location>
        <begin position="1"/>
        <end position="18"/>
    </location>
</feature>
<feature type="chain" id="PRO_5047322609" description="Ig-like domain-containing protein" evidence="4">
    <location>
        <begin position="19"/>
        <end position="482"/>
    </location>
</feature>
<dbReference type="InterPro" id="IPR008993">
    <property type="entry name" value="TIMP-like_OB-fold"/>
</dbReference>
<dbReference type="PROSITE" id="PS50835">
    <property type="entry name" value="IG_LIKE"/>
    <property type="match status" value="1"/>
</dbReference>
<dbReference type="Pfam" id="PF00431">
    <property type="entry name" value="CUB"/>
    <property type="match status" value="1"/>
</dbReference>
<sequence length="482" mass="53805">MYFIFLLITGAFLPVVLPCSVPPGAVFYGPTQRTILAPIVFQGRVINTTTSDLPTGQIFDACVEIRKIFKSPFEIPTVVCFGQFGIEELCLTYVFEGNEYVFFLNEDFTARYDGFPEAAYLATQEIVAAVQAGYCQASIDPNCEPPKLENATFEFVKRIQEGRSASVHCRAMGSLPIVATWYRGGELVSFEKQQGNMLKINDATMYDTGRYSCVLKNPAGEATAETYVQIISTACGAFVAVYDDATFTIESPEYPWPYRRGKSCSWRLCPPQGKSLEFNFTTFDLRTFDNLEIVNECDQHRHPWRRFCGSRVSPGSFVSRCNSTCVQIFLDSGISRNRIARGFQATVKATEKEGTGFNVSEIFCNSNLVIKARVAVMFSSYLQVNVAVLEIFKQAGPTFIEKGQEIIIKHDFTITDMFGCATKIKEGAECYIFASLAEFIEDGLYIMDFAVDPASTSTPVNFVQQLNRVKTDPPQCDVLPVF</sequence>
<evidence type="ECO:0000259" key="6">
    <source>
        <dbReference type="PROSITE" id="PS50835"/>
    </source>
</evidence>
<dbReference type="SUPFAM" id="SSF50242">
    <property type="entry name" value="TIMP-like"/>
    <property type="match status" value="1"/>
</dbReference>
<evidence type="ECO:0000256" key="3">
    <source>
        <dbReference type="PROSITE-ProRule" id="PRU00059"/>
    </source>
</evidence>
<dbReference type="SUPFAM" id="SSF49854">
    <property type="entry name" value="Spermadhesin, CUB domain"/>
    <property type="match status" value="1"/>
</dbReference>
<dbReference type="InterPro" id="IPR000859">
    <property type="entry name" value="CUB_dom"/>
</dbReference>
<dbReference type="SMART" id="SM00408">
    <property type="entry name" value="IGc2"/>
    <property type="match status" value="1"/>
</dbReference>
<feature type="domain" description="Ig-like" evidence="6">
    <location>
        <begin position="146"/>
        <end position="229"/>
    </location>
</feature>
<keyword evidence="8" id="KW-1185">Reference proteome</keyword>
<gene>
    <name evidence="7" type="ORF">PLOB_00044612</name>
</gene>
<evidence type="ECO:0000313" key="7">
    <source>
        <dbReference type="EMBL" id="CAH3145617.1"/>
    </source>
</evidence>
<evidence type="ECO:0000256" key="2">
    <source>
        <dbReference type="ARBA" id="ARBA00023157"/>
    </source>
</evidence>
<dbReference type="InterPro" id="IPR003599">
    <property type="entry name" value="Ig_sub"/>
</dbReference>
<dbReference type="Pfam" id="PF07679">
    <property type="entry name" value="I-set"/>
    <property type="match status" value="1"/>
</dbReference>
<dbReference type="InterPro" id="IPR035914">
    <property type="entry name" value="Sperma_CUB_dom_sf"/>
</dbReference>
<evidence type="ECO:0000256" key="4">
    <source>
        <dbReference type="SAM" id="SignalP"/>
    </source>
</evidence>
<dbReference type="InterPro" id="IPR013098">
    <property type="entry name" value="Ig_I-set"/>
</dbReference>
<dbReference type="InterPro" id="IPR003598">
    <property type="entry name" value="Ig_sub2"/>
</dbReference>
<reference evidence="7 8" key="1">
    <citation type="submission" date="2022-05" db="EMBL/GenBank/DDBJ databases">
        <authorList>
            <consortium name="Genoscope - CEA"/>
            <person name="William W."/>
        </authorList>
    </citation>
    <scope>NUCLEOTIDE SEQUENCE [LARGE SCALE GENOMIC DNA]</scope>
</reference>
<name>A0ABN8PK56_9CNID</name>
<keyword evidence="2" id="KW-1015">Disulfide bond</keyword>
<protein>
    <recommendedName>
        <fullName evidence="9">Ig-like domain-containing protein</fullName>
    </recommendedName>
</protein>
<dbReference type="CDD" id="cd00041">
    <property type="entry name" value="CUB"/>
    <property type="match status" value="1"/>
</dbReference>
<comment type="caution">
    <text evidence="7">The sequence shown here is derived from an EMBL/GenBank/DDBJ whole genome shotgun (WGS) entry which is preliminary data.</text>
</comment>
<dbReference type="SMART" id="SM00042">
    <property type="entry name" value="CUB"/>
    <property type="match status" value="1"/>
</dbReference>
<dbReference type="PANTHER" id="PTHR24251">
    <property type="entry name" value="OVOCHYMASE-RELATED"/>
    <property type="match status" value="1"/>
</dbReference>
<comment type="caution">
    <text evidence="3">Lacks conserved residue(s) required for the propagation of feature annotation.</text>
</comment>
<dbReference type="SMART" id="SM00409">
    <property type="entry name" value="IG"/>
    <property type="match status" value="1"/>
</dbReference>
<evidence type="ECO:0000256" key="1">
    <source>
        <dbReference type="ARBA" id="ARBA00022737"/>
    </source>
</evidence>
<keyword evidence="4" id="KW-0732">Signal</keyword>
<organism evidence="7 8">
    <name type="scientific">Porites lobata</name>
    <dbReference type="NCBI Taxonomy" id="104759"/>
    <lineage>
        <taxon>Eukaryota</taxon>
        <taxon>Metazoa</taxon>
        <taxon>Cnidaria</taxon>
        <taxon>Anthozoa</taxon>
        <taxon>Hexacorallia</taxon>
        <taxon>Scleractinia</taxon>
        <taxon>Fungiina</taxon>
        <taxon>Poritidae</taxon>
        <taxon>Porites</taxon>
    </lineage>
</organism>
<proteinExistence type="predicted"/>
<dbReference type="InterPro" id="IPR007110">
    <property type="entry name" value="Ig-like_dom"/>
</dbReference>
<dbReference type="Gene3D" id="2.60.40.10">
    <property type="entry name" value="Immunoglobulins"/>
    <property type="match status" value="1"/>
</dbReference>
<dbReference type="InterPro" id="IPR036179">
    <property type="entry name" value="Ig-like_dom_sf"/>
</dbReference>
<dbReference type="Proteomes" id="UP001159405">
    <property type="component" value="Unassembled WGS sequence"/>
</dbReference>
<feature type="domain" description="CUB" evidence="5">
    <location>
        <begin position="235"/>
        <end position="350"/>
    </location>
</feature>
<accession>A0ABN8PK56</accession>
<dbReference type="EMBL" id="CALNXK010000076">
    <property type="protein sequence ID" value="CAH3145617.1"/>
    <property type="molecule type" value="Genomic_DNA"/>
</dbReference>